<accession>A0A0W8F2S2</accession>
<comment type="caution">
    <text evidence="1">The sequence shown here is derived from an EMBL/GenBank/DDBJ whole genome shotgun (WGS) entry which is preliminary data.</text>
</comment>
<proteinExistence type="predicted"/>
<evidence type="ECO:0000313" key="1">
    <source>
        <dbReference type="EMBL" id="KUG15184.1"/>
    </source>
</evidence>
<sequence length="195" mass="22766">MQDNLSLPDSTYEREFWKRYSSVRQMIREIRRENQLLHQIRDETVIPDQARDMAVTAMLRELSDKHQIFLDFFHNFISFSAQGLHRTDLQVTFTVLPGGIAEIEKSLLYVDGRPEEVPVEIGQQLVDFVPYEKGWEAILAFYRKEETRFDRLFGANLERCALVIKKELFPTPSYSVTMRLPAQILVEQPLSPGSE</sequence>
<gene>
    <name evidence="1" type="ORF">ASZ90_015177</name>
</gene>
<name>A0A0W8F2S2_9ZZZZ</name>
<organism evidence="1">
    <name type="scientific">hydrocarbon metagenome</name>
    <dbReference type="NCBI Taxonomy" id="938273"/>
    <lineage>
        <taxon>unclassified sequences</taxon>
        <taxon>metagenomes</taxon>
        <taxon>ecological metagenomes</taxon>
    </lineage>
</organism>
<dbReference type="EMBL" id="LNQE01001579">
    <property type="protein sequence ID" value="KUG15184.1"/>
    <property type="molecule type" value="Genomic_DNA"/>
</dbReference>
<dbReference type="AlphaFoldDB" id="A0A0W8F2S2"/>
<reference evidence="1" key="1">
    <citation type="journal article" date="2015" name="Proc. Natl. Acad. Sci. U.S.A.">
        <title>Networks of energetic and metabolic interactions define dynamics in microbial communities.</title>
        <authorList>
            <person name="Embree M."/>
            <person name="Liu J.K."/>
            <person name="Al-Bassam M.M."/>
            <person name="Zengler K."/>
        </authorList>
    </citation>
    <scope>NUCLEOTIDE SEQUENCE</scope>
</reference>
<protein>
    <submittedName>
        <fullName evidence="1">Uncharacterized protein</fullName>
    </submittedName>
</protein>